<dbReference type="Pfam" id="PF02558">
    <property type="entry name" value="ApbA"/>
    <property type="match status" value="1"/>
</dbReference>
<feature type="chain" id="PRO_5040422964" description="2-dehydropantoate 2-reductase" evidence="5">
    <location>
        <begin position="19"/>
        <end position="341"/>
    </location>
</feature>
<comment type="similarity">
    <text evidence="1 4">Belongs to the ketopantoate reductase family.</text>
</comment>
<dbReference type="PANTHER" id="PTHR21708:SF30">
    <property type="entry name" value="2-DEHYDROPANTOATE 2-REDUCTASE-RELATED"/>
    <property type="match status" value="1"/>
</dbReference>
<dbReference type="Gene3D" id="3.40.50.720">
    <property type="entry name" value="NAD(P)-binding Rossmann-like Domain"/>
    <property type="match status" value="1"/>
</dbReference>
<comment type="catalytic activity">
    <reaction evidence="4">
        <text>(R)-pantoate + NADP(+) = 2-dehydropantoate + NADPH + H(+)</text>
        <dbReference type="Rhea" id="RHEA:16233"/>
        <dbReference type="ChEBI" id="CHEBI:11561"/>
        <dbReference type="ChEBI" id="CHEBI:15378"/>
        <dbReference type="ChEBI" id="CHEBI:15980"/>
        <dbReference type="ChEBI" id="CHEBI:57783"/>
        <dbReference type="ChEBI" id="CHEBI:58349"/>
        <dbReference type="EC" id="1.1.1.169"/>
    </reaction>
</comment>
<dbReference type="GO" id="GO:0008677">
    <property type="term" value="F:2-dehydropantoate 2-reductase activity"/>
    <property type="evidence" value="ECO:0007669"/>
    <property type="project" value="UniProtKB-EC"/>
</dbReference>
<dbReference type="AlphaFoldDB" id="A0A9P6WKE0"/>
<dbReference type="EC" id="1.1.1.169" evidence="4"/>
<keyword evidence="3 4" id="KW-0560">Oxidoreductase</keyword>
<dbReference type="Proteomes" id="UP000697127">
    <property type="component" value="Unassembled WGS sequence"/>
</dbReference>
<proteinExistence type="inferred from homology"/>
<dbReference type="PANTHER" id="PTHR21708">
    <property type="entry name" value="PROBABLE 2-DEHYDROPANTOATE 2-REDUCTASE"/>
    <property type="match status" value="1"/>
</dbReference>
<organism evidence="8 9">
    <name type="scientific">Pichia californica</name>
    <dbReference type="NCBI Taxonomy" id="460514"/>
    <lineage>
        <taxon>Eukaryota</taxon>
        <taxon>Fungi</taxon>
        <taxon>Dikarya</taxon>
        <taxon>Ascomycota</taxon>
        <taxon>Saccharomycotina</taxon>
        <taxon>Pichiomycetes</taxon>
        <taxon>Pichiales</taxon>
        <taxon>Pichiaceae</taxon>
        <taxon>Pichia</taxon>
    </lineage>
</organism>
<dbReference type="NCBIfam" id="TIGR00745">
    <property type="entry name" value="apbA_panE"/>
    <property type="match status" value="1"/>
</dbReference>
<keyword evidence="2 4" id="KW-0521">NADP</keyword>
<dbReference type="InterPro" id="IPR051402">
    <property type="entry name" value="KPR-Related"/>
</dbReference>
<dbReference type="GO" id="GO:0005737">
    <property type="term" value="C:cytoplasm"/>
    <property type="evidence" value="ECO:0007669"/>
    <property type="project" value="TreeGrafter"/>
</dbReference>
<evidence type="ECO:0000256" key="4">
    <source>
        <dbReference type="RuleBase" id="RU362068"/>
    </source>
</evidence>
<dbReference type="EMBL" id="PUHW01000233">
    <property type="protein sequence ID" value="KAG0687643.1"/>
    <property type="molecule type" value="Genomic_DNA"/>
</dbReference>
<feature type="domain" description="Ketopantoate reductase C-terminal" evidence="7">
    <location>
        <begin position="192"/>
        <end position="311"/>
    </location>
</feature>
<feature type="signal peptide" evidence="5">
    <location>
        <begin position="1"/>
        <end position="18"/>
    </location>
</feature>
<dbReference type="SUPFAM" id="SSF51735">
    <property type="entry name" value="NAD(P)-binding Rossmann-fold domains"/>
    <property type="match status" value="1"/>
</dbReference>
<dbReference type="GO" id="GO:0015940">
    <property type="term" value="P:pantothenate biosynthetic process"/>
    <property type="evidence" value="ECO:0007669"/>
    <property type="project" value="InterPro"/>
</dbReference>
<evidence type="ECO:0000313" key="9">
    <source>
        <dbReference type="Proteomes" id="UP000697127"/>
    </source>
</evidence>
<evidence type="ECO:0000259" key="6">
    <source>
        <dbReference type="Pfam" id="PF02558"/>
    </source>
</evidence>
<evidence type="ECO:0000313" key="8">
    <source>
        <dbReference type="EMBL" id="KAG0687643.1"/>
    </source>
</evidence>
<reference evidence="8" key="1">
    <citation type="submission" date="2020-11" db="EMBL/GenBank/DDBJ databases">
        <title>Kefir isolates.</title>
        <authorList>
            <person name="Marcisauskas S."/>
            <person name="Kim Y."/>
            <person name="Blasche S."/>
        </authorList>
    </citation>
    <scope>NUCLEOTIDE SEQUENCE</scope>
    <source>
        <strain evidence="8">Olga-1</strain>
    </source>
</reference>
<keyword evidence="9" id="KW-1185">Reference proteome</keyword>
<dbReference type="InterPro" id="IPR008927">
    <property type="entry name" value="6-PGluconate_DH-like_C_sf"/>
</dbReference>
<dbReference type="SUPFAM" id="SSF48179">
    <property type="entry name" value="6-phosphogluconate dehydrogenase C-terminal domain-like"/>
    <property type="match status" value="1"/>
</dbReference>
<dbReference type="InterPro" id="IPR003710">
    <property type="entry name" value="ApbA"/>
</dbReference>
<dbReference type="InterPro" id="IPR036291">
    <property type="entry name" value="NAD(P)-bd_dom_sf"/>
</dbReference>
<evidence type="ECO:0000256" key="3">
    <source>
        <dbReference type="ARBA" id="ARBA00023002"/>
    </source>
</evidence>
<evidence type="ECO:0000256" key="2">
    <source>
        <dbReference type="ARBA" id="ARBA00022857"/>
    </source>
</evidence>
<name>A0A9P6WKE0_9ASCO</name>
<dbReference type="Gene3D" id="1.10.1040.10">
    <property type="entry name" value="N-(1-d-carboxylethyl)-l-norvaline Dehydrogenase, domain 2"/>
    <property type="match status" value="1"/>
</dbReference>
<gene>
    <name evidence="8" type="ORF">C6P40_002067</name>
</gene>
<accession>A0A9P6WKE0</accession>
<dbReference type="InterPro" id="IPR013328">
    <property type="entry name" value="6PGD_dom2"/>
</dbReference>
<dbReference type="InterPro" id="IPR013752">
    <property type="entry name" value="KPA_reductase"/>
</dbReference>
<evidence type="ECO:0000259" key="7">
    <source>
        <dbReference type="Pfam" id="PF08546"/>
    </source>
</evidence>
<dbReference type="InterPro" id="IPR013332">
    <property type="entry name" value="KPR_N"/>
</dbReference>
<dbReference type="FunFam" id="1.10.1040.10:FF:000017">
    <property type="entry name" value="2-dehydropantoate 2-reductase"/>
    <property type="match status" value="1"/>
</dbReference>
<dbReference type="Pfam" id="PF08546">
    <property type="entry name" value="ApbA_C"/>
    <property type="match status" value="1"/>
</dbReference>
<feature type="domain" description="Ketopantoate reductase N-terminal" evidence="6">
    <location>
        <begin position="5"/>
        <end position="157"/>
    </location>
</feature>
<evidence type="ECO:0000256" key="1">
    <source>
        <dbReference type="ARBA" id="ARBA00007870"/>
    </source>
</evidence>
<comment type="function">
    <text evidence="4">Catalyzes the NADPH-dependent reduction of ketopantoate into pantoic acid.</text>
</comment>
<sequence length="341" mass="38163">MAPSVLLIGVGGVGSIAAYTLQSNGAVVTAVARSSYDVLKKDGFTIESCDYGKVENFVPSHVYKTAEEAMKEQGPFNFIVITTKNIPDVYPVEKMIESAYNKDTAIVLLENGVGIERSMFKAYPDATVISGVTMISSTLYDTTIKHVGPDNVSFGAFINPSIPKENQILKAKEFQKLYYNEFNKAKYDENVKFIRWRKLIYNGAINTTCAITNVDVGRLEMFGGMDKIVRPAMKEIFAISKADGVNLPEDIMENMIRSDDGEYYPPSMLVDIRKGQYTEYKIILGTALEIAKEKGIPTPVCSILCDLLEVIQMRTMEARNRIELPEKRPLPADNYKIEYKY</sequence>
<protein>
    <recommendedName>
        <fullName evidence="4">2-dehydropantoate 2-reductase</fullName>
        <ecNumber evidence="4">1.1.1.169</ecNumber>
    </recommendedName>
    <alternativeName>
        <fullName evidence="4">Ketopantoate reductase</fullName>
    </alternativeName>
</protein>
<evidence type="ECO:0000256" key="5">
    <source>
        <dbReference type="SAM" id="SignalP"/>
    </source>
</evidence>
<comment type="caution">
    <text evidence="8">The sequence shown here is derived from an EMBL/GenBank/DDBJ whole genome shotgun (WGS) entry which is preliminary data.</text>
</comment>
<keyword evidence="5" id="KW-0732">Signal</keyword>